<evidence type="ECO:0000313" key="1">
    <source>
        <dbReference type="EMBL" id="KAG9227498.1"/>
    </source>
</evidence>
<comment type="caution">
    <text evidence="1">The sequence shown here is derived from an EMBL/GenBank/DDBJ whole genome shotgun (WGS) entry which is preliminary data.</text>
</comment>
<proteinExistence type="predicted"/>
<dbReference type="EMBL" id="WQMT02000001">
    <property type="protein sequence ID" value="KAG9227498.1"/>
    <property type="molecule type" value="Genomic_DNA"/>
</dbReference>
<evidence type="ECO:0000313" key="2">
    <source>
        <dbReference type="Proteomes" id="UP000824881"/>
    </source>
</evidence>
<dbReference type="Proteomes" id="UP000824881">
    <property type="component" value="Unassembled WGS sequence"/>
</dbReference>
<gene>
    <name evidence="1" type="ORF">CCMSSC00406_0000856</name>
</gene>
<reference evidence="1 2" key="1">
    <citation type="journal article" date="2021" name="Appl. Environ. Microbiol.">
        <title>Genetic linkage and physical mapping for an oyster mushroom Pleurotus cornucopiae and QTL analysis for the trait cap color.</title>
        <authorList>
            <person name="Zhang Y."/>
            <person name="Gao W."/>
            <person name="Sonnenberg A."/>
            <person name="Chen Q."/>
            <person name="Zhang J."/>
            <person name="Huang C."/>
        </authorList>
    </citation>
    <scope>NUCLEOTIDE SEQUENCE [LARGE SCALE GENOMIC DNA]</scope>
    <source>
        <strain evidence="1">CCMSSC00406</strain>
    </source>
</reference>
<protein>
    <submittedName>
        <fullName evidence="1">Uncharacterized protein</fullName>
    </submittedName>
</protein>
<organism evidence="1 2">
    <name type="scientific">Pleurotus cornucopiae</name>
    <name type="common">Cornucopia mushroom</name>
    <dbReference type="NCBI Taxonomy" id="5321"/>
    <lineage>
        <taxon>Eukaryota</taxon>
        <taxon>Fungi</taxon>
        <taxon>Dikarya</taxon>
        <taxon>Basidiomycota</taxon>
        <taxon>Agaricomycotina</taxon>
        <taxon>Agaricomycetes</taxon>
        <taxon>Agaricomycetidae</taxon>
        <taxon>Agaricales</taxon>
        <taxon>Pleurotineae</taxon>
        <taxon>Pleurotaceae</taxon>
        <taxon>Pleurotus</taxon>
    </lineage>
</organism>
<keyword evidence="2" id="KW-1185">Reference proteome</keyword>
<accession>A0ACB7JA82</accession>
<sequence>MSLPHSLATDTFQPTTLAIGRSTVDIVWSCLALVFSCTWVAIHPNIPPRRIRCSRWKMLRRRLLLMLWTVLVPELVVMWAAHQWFDANQIVRARAAGLDATGTRDMAQRHEAGKPYDGNEGEDCSSVWTRIHGFFVLMGGCSVLVDGQPVRPHVVQSLIEDTSLNHRSHTPVIAWPVLCAEEIEDKSKGDALAKLLALAQVAWFVIQLGARFVSGLAFSELEVMTLAYASISALLYFFWWDKPLDVHHPILTEERDAPASAPTFIWRSALTVSALFYAHAWIIEEPADPDNVDPFVKIHFTPLATRSDKMSLAMCGFSSSLFGAIHCIAWHVPFPSAAEARIWRASSVLVTAIPLAWFLLSCMTMFIVERLQYYPAYPMRILAAVGLCIYFMARVLLIVEAFVLLRSLPPDAYQVIDWTAYIPHI</sequence>
<name>A0ACB7JA82_PLECO</name>